<comment type="similarity">
    <text evidence="1">Belongs to the AAA ATPase family. BCS1 subfamily.</text>
</comment>
<gene>
    <name evidence="5" type="ORF">SEMRO_4_G003430.1</name>
</gene>
<dbReference type="InterPro" id="IPR027417">
    <property type="entry name" value="P-loop_NTPase"/>
</dbReference>
<dbReference type="PROSITE" id="PS00674">
    <property type="entry name" value="AAA"/>
    <property type="match status" value="1"/>
</dbReference>
<comment type="caution">
    <text evidence="5">The sequence shown here is derived from an EMBL/GenBank/DDBJ whole genome shotgun (WGS) entry which is preliminary data.</text>
</comment>
<dbReference type="InterPro" id="IPR003959">
    <property type="entry name" value="ATPase_AAA_core"/>
</dbReference>
<feature type="region of interest" description="Disordered" evidence="2">
    <location>
        <begin position="704"/>
        <end position="728"/>
    </location>
</feature>
<keyword evidence="3" id="KW-0472">Membrane</keyword>
<organism evidence="5 6">
    <name type="scientific">Seminavis robusta</name>
    <dbReference type="NCBI Taxonomy" id="568900"/>
    <lineage>
        <taxon>Eukaryota</taxon>
        <taxon>Sar</taxon>
        <taxon>Stramenopiles</taxon>
        <taxon>Ochrophyta</taxon>
        <taxon>Bacillariophyta</taxon>
        <taxon>Bacillariophyceae</taxon>
        <taxon>Bacillariophycidae</taxon>
        <taxon>Naviculales</taxon>
        <taxon>Naviculaceae</taxon>
        <taxon>Seminavis</taxon>
    </lineage>
</organism>
<feature type="domain" description="AAA+ ATPase" evidence="4">
    <location>
        <begin position="302"/>
        <end position="646"/>
    </location>
</feature>
<dbReference type="EMBL" id="CAICTM010000004">
    <property type="protein sequence ID" value="CAB9496368.1"/>
    <property type="molecule type" value="Genomic_DNA"/>
</dbReference>
<keyword evidence="6" id="KW-1185">Reference proteome</keyword>
<dbReference type="Pfam" id="PF00004">
    <property type="entry name" value="AAA"/>
    <property type="match status" value="2"/>
</dbReference>
<dbReference type="InterPro" id="IPR003593">
    <property type="entry name" value="AAA+_ATPase"/>
</dbReference>
<evidence type="ECO:0000313" key="5">
    <source>
        <dbReference type="EMBL" id="CAB9496368.1"/>
    </source>
</evidence>
<reference evidence="5" key="1">
    <citation type="submission" date="2020-06" db="EMBL/GenBank/DDBJ databases">
        <authorList>
            <consortium name="Plant Systems Biology data submission"/>
        </authorList>
    </citation>
    <scope>NUCLEOTIDE SEQUENCE</scope>
    <source>
        <strain evidence="5">D6</strain>
    </source>
</reference>
<dbReference type="GO" id="GO:0016887">
    <property type="term" value="F:ATP hydrolysis activity"/>
    <property type="evidence" value="ECO:0007669"/>
    <property type="project" value="InterPro"/>
</dbReference>
<proteinExistence type="inferred from homology"/>
<dbReference type="SUPFAM" id="SSF52540">
    <property type="entry name" value="P-loop containing nucleoside triphosphate hydrolases"/>
    <property type="match status" value="1"/>
</dbReference>
<dbReference type="SMART" id="SM00382">
    <property type="entry name" value="AAA"/>
    <property type="match status" value="1"/>
</dbReference>
<protein>
    <submittedName>
        <fullName evidence="5">Mitochondrial chaperone BCS1</fullName>
    </submittedName>
</protein>
<dbReference type="InterPro" id="IPR003960">
    <property type="entry name" value="ATPase_AAA_CS"/>
</dbReference>
<evidence type="ECO:0000259" key="4">
    <source>
        <dbReference type="SMART" id="SM00382"/>
    </source>
</evidence>
<feature type="transmembrane region" description="Helical" evidence="3">
    <location>
        <begin position="24"/>
        <end position="42"/>
    </location>
</feature>
<sequence>MSEHENIDGLQTMGILNAMKTGNVQLDLIIAMCIPLLIRFIFSNMESLKDGLFSNGLWVQWWVRWRGYHERFLVSKSVTQTDSWSSNPHTSLDHDTQNSVLIKAIKLYVHSCCKVKMDAANLDLTSTSANTKKNEGYWSDDDEDDGPKTVVGQLAEYKLVKQLIHGRWHNLGKYGTQSQYTVELFIVEVADTIGRNEAEKERTTLKYHLRSRGPTSIDDFVDKAYSWYLDELRKLEDNSRHYYELNKVESEDGASNATYKRYKLSDEKTFESLFFKEKEKLLKTVQHFQDKTGRFSIKGFPHKLGLLLHGPPGTGKTSMIKALANHTGRSIVNVPLAKIRTNTELQSVFFDNRYSVQGEDVAIKLGYKDVIYVLEDVDAATNVVKRRDGKKADDLQKENLELPPAKSIWRMLLESSDEDCRELVKELMEKSDRLKAEATKPEVVRSLASGMSQLPGLGLVGSADGTLAKIGEDALETANATIEGRETVDKYLGMHVKPLKALLEQGADVNDALVQELLSIPGASTSMSVPSSGTATPVEREPSLDAVMADGAQAIGQQTTELLVGPFLPEGVATADGGGNDKPKKAAYSSYNKDKLSLSGLLNVLDGVVDTPGRMLIMTTNHPEQLDPALIRPGRIDSKILMSFMATDDIMKMLEHYFQEELTNKQRLRIGDLALNLTPAEVEQLAAEHDELEHIVCALEEKGSPRRPLKPTAGKATSILLGKNPKIS</sequence>
<dbReference type="OrthoDB" id="10251412at2759"/>
<dbReference type="Proteomes" id="UP001153069">
    <property type="component" value="Unassembled WGS sequence"/>
</dbReference>
<dbReference type="PANTHER" id="PTHR23070">
    <property type="entry name" value="BCS1 AAA-TYPE ATPASE"/>
    <property type="match status" value="1"/>
</dbReference>
<dbReference type="AlphaFoldDB" id="A0A9N8D4Q4"/>
<dbReference type="Gene3D" id="3.40.50.300">
    <property type="entry name" value="P-loop containing nucleotide triphosphate hydrolases"/>
    <property type="match status" value="2"/>
</dbReference>
<keyword evidence="3" id="KW-0812">Transmembrane</keyword>
<keyword evidence="3" id="KW-1133">Transmembrane helix</keyword>
<name>A0A9N8D4Q4_9STRA</name>
<dbReference type="InterPro" id="IPR050747">
    <property type="entry name" value="Mitochondrial_chaperone_BCS1"/>
</dbReference>
<evidence type="ECO:0000313" key="6">
    <source>
        <dbReference type="Proteomes" id="UP001153069"/>
    </source>
</evidence>
<evidence type="ECO:0000256" key="1">
    <source>
        <dbReference type="ARBA" id="ARBA00007448"/>
    </source>
</evidence>
<dbReference type="GO" id="GO:0005524">
    <property type="term" value="F:ATP binding"/>
    <property type="evidence" value="ECO:0007669"/>
    <property type="project" value="InterPro"/>
</dbReference>
<evidence type="ECO:0000256" key="2">
    <source>
        <dbReference type="SAM" id="MobiDB-lite"/>
    </source>
</evidence>
<evidence type="ECO:0000256" key="3">
    <source>
        <dbReference type="SAM" id="Phobius"/>
    </source>
</evidence>
<accession>A0A9N8D4Q4</accession>